<evidence type="ECO:0000313" key="2">
    <source>
        <dbReference type="EMBL" id="GJD97452.1"/>
    </source>
</evidence>
<dbReference type="Proteomes" id="UP001055125">
    <property type="component" value="Unassembled WGS sequence"/>
</dbReference>
<dbReference type="RefSeq" id="WP_238246513.1">
    <property type="nucleotide sequence ID" value="NZ_BPQP01000089.1"/>
</dbReference>
<protein>
    <submittedName>
        <fullName evidence="2">Uncharacterized protein</fullName>
    </submittedName>
</protein>
<name>A0ABQ4S6Q3_9HYPH</name>
<comment type="caution">
    <text evidence="2">The sequence shown here is derived from an EMBL/GenBank/DDBJ whole genome shotgun (WGS) entry which is preliminary data.</text>
</comment>
<reference evidence="2" key="2">
    <citation type="submission" date="2021-08" db="EMBL/GenBank/DDBJ databases">
        <authorList>
            <person name="Tani A."/>
            <person name="Ola A."/>
            <person name="Ogura Y."/>
            <person name="Katsura K."/>
            <person name="Hayashi T."/>
        </authorList>
    </citation>
    <scope>NUCLEOTIDE SEQUENCE</scope>
    <source>
        <strain evidence="2">DSM 19015</strain>
    </source>
</reference>
<reference evidence="2" key="1">
    <citation type="journal article" date="2021" name="Front. Microbiol.">
        <title>Comprehensive Comparative Genomics and Phenotyping of Methylobacterium Species.</title>
        <authorList>
            <person name="Alessa O."/>
            <person name="Ogura Y."/>
            <person name="Fujitani Y."/>
            <person name="Takami H."/>
            <person name="Hayashi T."/>
            <person name="Sahin N."/>
            <person name="Tani A."/>
        </authorList>
    </citation>
    <scope>NUCLEOTIDE SEQUENCE</scope>
    <source>
        <strain evidence="2">DSM 19015</strain>
    </source>
</reference>
<organism evidence="2 3">
    <name type="scientific">Methylobacterium iners</name>
    <dbReference type="NCBI Taxonomy" id="418707"/>
    <lineage>
        <taxon>Bacteria</taxon>
        <taxon>Pseudomonadati</taxon>
        <taxon>Pseudomonadota</taxon>
        <taxon>Alphaproteobacteria</taxon>
        <taxon>Hyphomicrobiales</taxon>
        <taxon>Methylobacteriaceae</taxon>
        <taxon>Methylobacterium</taxon>
    </lineage>
</organism>
<keyword evidence="1" id="KW-0812">Transmembrane</keyword>
<keyword evidence="3" id="KW-1185">Reference proteome</keyword>
<sequence>MLTFGISLSSVPDILVVAVLVALVLPLRKPVGGIARRLVEGLVLGVSRAALGLLVAVGLHAACALAGAVLAAAAAPAPAEAVQRDRNPERPA</sequence>
<keyword evidence="1" id="KW-1133">Transmembrane helix</keyword>
<dbReference type="EMBL" id="BPQP01000089">
    <property type="protein sequence ID" value="GJD97452.1"/>
    <property type="molecule type" value="Genomic_DNA"/>
</dbReference>
<accession>A0ABQ4S6Q3</accession>
<feature type="transmembrane region" description="Helical" evidence="1">
    <location>
        <begin position="6"/>
        <end position="28"/>
    </location>
</feature>
<evidence type="ECO:0000256" key="1">
    <source>
        <dbReference type="SAM" id="Phobius"/>
    </source>
</evidence>
<gene>
    <name evidence="2" type="ORF">OCOJLMKI_4683</name>
</gene>
<evidence type="ECO:0000313" key="3">
    <source>
        <dbReference type="Proteomes" id="UP001055125"/>
    </source>
</evidence>
<feature type="transmembrane region" description="Helical" evidence="1">
    <location>
        <begin position="49"/>
        <end position="75"/>
    </location>
</feature>
<proteinExistence type="predicted"/>
<keyword evidence="1" id="KW-0472">Membrane</keyword>